<proteinExistence type="predicted"/>
<dbReference type="Proteomes" id="UP001281761">
    <property type="component" value="Unassembled WGS sequence"/>
</dbReference>
<evidence type="ECO:0000313" key="2">
    <source>
        <dbReference type="EMBL" id="KAK2955011.1"/>
    </source>
</evidence>
<feature type="region of interest" description="Disordered" evidence="1">
    <location>
        <begin position="1"/>
        <end position="40"/>
    </location>
</feature>
<feature type="compositionally biased region" description="Basic and acidic residues" evidence="1">
    <location>
        <begin position="27"/>
        <end position="40"/>
    </location>
</feature>
<accession>A0ABQ9XU58</accession>
<comment type="caution">
    <text evidence="2">The sequence shown here is derived from an EMBL/GenBank/DDBJ whole genome shotgun (WGS) entry which is preliminary data.</text>
</comment>
<protein>
    <submittedName>
        <fullName evidence="2">Uncharacterized protein</fullName>
    </submittedName>
</protein>
<evidence type="ECO:0000313" key="3">
    <source>
        <dbReference type="Proteomes" id="UP001281761"/>
    </source>
</evidence>
<feature type="compositionally biased region" description="Acidic residues" evidence="1">
    <location>
        <begin position="16"/>
        <end position="26"/>
    </location>
</feature>
<organism evidence="2 3">
    <name type="scientific">Blattamonas nauphoetae</name>
    <dbReference type="NCBI Taxonomy" id="2049346"/>
    <lineage>
        <taxon>Eukaryota</taxon>
        <taxon>Metamonada</taxon>
        <taxon>Preaxostyla</taxon>
        <taxon>Oxymonadida</taxon>
        <taxon>Blattamonas</taxon>
    </lineage>
</organism>
<sequence>MTARTAGDSGVPDESNAAEDAVEAETDGERAVESDGEMRMTEIRMKIAASSRAARSDLSSQASFSMDTSPFLNWNEENLESEEEKAIVFRSLVATLKLQHVLDVSLEAKAVRFLKSVDRQQTASANAFLSSLISICDDSPTDFKHYIVVLISSTSQAIIKASVEMLERLILWCSAQVRLTLVKADLIPHLINTLNMQALSFTESVDIHINVIKIIRRFLWLATAGAQADLEIEDDDEQQAVQKTIFRQVLVPSEQYLCHLCVNQFLFVDEDQSKFLDLIAQLLEISPYYQPTMEVVLNMPSHILLLPRRHSPTPLCLSLTTLSVVHADVCSFEPQAMLSLIVSSFPNPDSTPN</sequence>
<reference evidence="2 3" key="1">
    <citation type="journal article" date="2022" name="bioRxiv">
        <title>Genomics of Preaxostyla Flagellates Illuminates Evolutionary Transitions and the Path Towards Mitochondrial Loss.</title>
        <authorList>
            <person name="Novak L.V.F."/>
            <person name="Treitli S.C."/>
            <person name="Pyrih J."/>
            <person name="Halakuc P."/>
            <person name="Pipaliya S.V."/>
            <person name="Vacek V."/>
            <person name="Brzon O."/>
            <person name="Soukal P."/>
            <person name="Eme L."/>
            <person name="Dacks J.B."/>
            <person name="Karnkowska A."/>
            <person name="Elias M."/>
            <person name="Hampl V."/>
        </authorList>
    </citation>
    <scope>NUCLEOTIDE SEQUENCE [LARGE SCALE GENOMIC DNA]</scope>
    <source>
        <strain evidence="2">NAU3</strain>
        <tissue evidence="2">Gut</tissue>
    </source>
</reference>
<gene>
    <name evidence="2" type="ORF">BLNAU_9942</name>
</gene>
<keyword evidence="3" id="KW-1185">Reference proteome</keyword>
<dbReference type="EMBL" id="JARBJD010000071">
    <property type="protein sequence ID" value="KAK2955011.1"/>
    <property type="molecule type" value="Genomic_DNA"/>
</dbReference>
<evidence type="ECO:0000256" key="1">
    <source>
        <dbReference type="SAM" id="MobiDB-lite"/>
    </source>
</evidence>
<name>A0ABQ9XU58_9EUKA</name>